<name>A0ACC3C7J6_PYRYE</name>
<protein>
    <submittedName>
        <fullName evidence="1">Uncharacterized protein</fullName>
    </submittedName>
</protein>
<proteinExistence type="predicted"/>
<keyword evidence="2" id="KW-1185">Reference proteome</keyword>
<comment type="caution">
    <text evidence="1">The sequence shown here is derived from an EMBL/GenBank/DDBJ whole genome shotgun (WGS) entry which is preliminary data.</text>
</comment>
<dbReference type="Proteomes" id="UP000798662">
    <property type="component" value="Chromosome 2"/>
</dbReference>
<reference evidence="1" key="1">
    <citation type="submission" date="2019-11" db="EMBL/GenBank/DDBJ databases">
        <title>Nori genome reveals adaptations in red seaweeds to the harsh intertidal environment.</title>
        <authorList>
            <person name="Wang D."/>
            <person name="Mao Y."/>
        </authorList>
    </citation>
    <scope>NUCLEOTIDE SEQUENCE</scope>
    <source>
        <tissue evidence="1">Gametophyte</tissue>
    </source>
</reference>
<dbReference type="EMBL" id="CM020619">
    <property type="protein sequence ID" value="KAK1865929.1"/>
    <property type="molecule type" value="Genomic_DNA"/>
</dbReference>
<gene>
    <name evidence="1" type="ORF">I4F81_008451</name>
</gene>
<evidence type="ECO:0000313" key="1">
    <source>
        <dbReference type="EMBL" id="KAK1865929.1"/>
    </source>
</evidence>
<organism evidence="1 2">
    <name type="scientific">Pyropia yezoensis</name>
    <name type="common">Susabi-nori</name>
    <name type="synonym">Porphyra yezoensis</name>
    <dbReference type="NCBI Taxonomy" id="2788"/>
    <lineage>
        <taxon>Eukaryota</taxon>
        <taxon>Rhodophyta</taxon>
        <taxon>Bangiophyceae</taxon>
        <taxon>Bangiales</taxon>
        <taxon>Bangiaceae</taxon>
        <taxon>Pyropia</taxon>
    </lineage>
</organism>
<accession>A0ACC3C7J6</accession>
<sequence length="826" mass="87196">MDQTFTNIGRAEEVDLAAAAGKSSRFRLVAARLECYLSHYGAALTWAAVLLCGNFVFFARAAIAEYFRQAGAAPWRRTWIPLARGAGALLNLNSAVVLLPAVRVLVDYLRQSSVNLVLPLDHAMPFFHKVVACVLLGAGTFHGLVQTAALATAPAAHPMAGLLYTTGWLLVLAVAAMLTTAWSRCRQRYFELFQATHALGGLTYYAALLPHGMHRGRHVTWMWVAGPLLLYALDRLVLRNSHSRRVLVTLDRTHTEVVCNGTVLKLAIDTPFPFRPGQYVRIRVPSMSRQWHPFTIASAPHEAQLLLYIRRHGEGQWTARLHDLVAGLSDRHRGGGGGGLEILIEGPFGAPSEHVGQFEHVVLFAGGVGATVYVSVVKAIHHFMEGQRATVKAEAAAAATAAAAAAGPSATPWGQGGRRPAGGCSPARPGRLAAGGVGRPPAHLLTTPSRRGGGAARHGVPADGDDSPWHPSLRNDEGGHGWGDSPSSGGVSGGGGPDISPTQARLYLLLYSVTLNLALLWALLLRVLLLAVSYAISIDSTDASYRPVMLPFTSVGMVAVDTLLAGAILATLLLSVAVEASLMGLVATFRPASKGLPLAALLASATIATAIDGAVLAGVRPPGGDGPSSRLAWEVTNLANGAVLAVSLAARLARVIGGRVALATHRGNRAAHLKSVDFFWTAPSAADDAWVMHELDRAILRSTPVSLHRFLTRHKGVFVTRAWPTKKLVTTLGRPDIEAELRTLVAGLPSGSTAGVFFCGPSVMGESIRRAVMVVTSESLVAAMSTSEAPSALVRLLAARSPGGGGRGSGGYGRNVRLIFRQEVFL</sequence>
<evidence type="ECO:0000313" key="2">
    <source>
        <dbReference type="Proteomes" id="UP000798662"/>
    </source>
</evidence>